<comment type="caution">
    <text evidence="2">The sequence shown here is derived from an EMBL/GenBank/DDBJ whole genome shotgun (WGS) entry which is preliminary data.</text>
</comment>
<evidence type="ECO:0000256" key="1">
    <source>
        <dbReference type="SAM" id="MobiDB-lite"/>
    </source>
</evidence>
<keyword evidence="3" id="KW-1185">Reference proteome</keyword>
<protein>
    <submittedName>
        <fullName evidence="2">Uncharacterized protein</fullName>
    </submittedName>
</protein>
<feature type="region of interest" description="Disordered" evidence="1">
    <location>
        <begin position="1"/>
        <end position="21"/>
    </location>
</feature>
<proteinExistence type="predicted"/>
<name>A0AB34IW92_PRYPA</name>
<organism evidence="2 3">
    <name type="scientific">Prymnesium parvum</name>
    <name type="common">Toxic golden alga</name>
    <dbReference type="NCBI Taxonomy" id="97485"/>
    <lineage>
        <taxon>Eukaryota</taxon>
        <taxon>Haptista</taxon>
        <taxon>Haptophyta</taxon>
        <taxon>Prymnesiophyceae</taxon>
        <taxon>Prymnesiales</taxon>
        <taxon>Prymnesiaceae</taxon>
        <taxon>Prymnesium</taxon>
    </lineage>
</organism>
<sequence>MRRLVRRRPREDGLHLRQQQRALEVHQPPRVGLRRAFGCPSRRHARRDGRSCLVDPLHLLPQQRDHQLPRLRFLSEGGGEEREG</sequence>
<reference evidence="2 3" key="1">
    <citation type="journal article" date="2024" name="Science">
        <title>Giant polyketide synthase enzymes in the biosynthesis of giant marine polyether toxins.</title>
        <authorList>
            <person name="Fallon T.R."/>
            <person name="Shende V.V."/>
            <person name="Wierzbicki I.H."/>
            <person name="Pendleton A.L."/>
            <person name="Watervoot N.F."/>
            <person name="Auber R.P."/>
            <person name="Gonzalez D.J."/>
            <person name="Wisecaver J.H."/>
            <person name="Moore B.S."/>
        </authorList>
    </citation>
    <scope>NUCLEOTIDE SEQUENCE [LARGE SCALE GENOMIC DNA]</scope>
    <source>
        <strain evidence="2 3">12B1</strain>
    </source>
</reference>
<dbReference type="Proteomes" id="UP001515480">
    <property type="component" value="Unassembled WGS sequence"/>
</dbReference>
<evidence type="ECO:0000313" key="2">
    <source>
        <dbReference type="EMBL" id="KAL1507489.1"/>
    </source>
</evidence>
<accession>A0AB34IW92</accession>
<dbReference type="AlphaFoldDB" id="A0AB34IW92"/>
<dbReference type="EMBL" id="JBGBPQ010000018">
    <property type="protein sequence ID" value="KAL1507489.1"/>
    <property type="molecule type" value="Genomic_DNA"/>
</dbReference>
<gene>
    <name evidence="2" type="ORF">AB1Y20_008325</name>
</gene>
<evidence type="ECO:0000313" key="3">
    <source>
        <dbReference type="Proteomes" id="UP001515480"/>
    </source>
</evidence>